<keyword evidence="2" id="KW-1185">Reference proteome</keyword>
<comment type="caution">
    <text evidence="1">The sequence shown here is derived from an EMBL/GenBank/DDBJ whole genome shotgun (WGS) entry which is preliminary data.</text>
</comment>
<organism evidence="1 2">
    <name type="scientific">Lupinus albus</name>
    <name type="common">White lupine</name>
    <name type="synonym">Lupinus termis</name>
    <dbReference type="NCBI Taxonomy" id="3870"/>
    <lineage>
        <taxon>Eukaryota</taxon>
        <taxon>Viridiplantae</taxon>
        <taxon>Streptophyta</taxon>
        <taxon>Embryophyta</taxon>
        <taxon>Tracheophyta</taxon>
        <taxon>Spermatophyta</taxon>
        <taxon>Magnoliopsida</taxon>
        <taxon>eudicotyledons</taxon>
        <taxon>Gunneridae</taxon>
        <taxon>Pentapetalae</taxon>
        <taxon>rosids</taxon>
        <taxon>fabids</taxon>
        <taxon>Fabales</taxon>
        <taxon>Fabaceae</taxon>
        <taxon>Papilionoideae</taxon>
        <taxon>50 kb inversion clade</taxon>
        <taxon>genistoids sensu lato</taxon>
        <taxon>core genistoids</taxon>
        <taxon>Genisteae</taxon>
        <taxon>Lupinus</taxon>
    </lineage>
</organism>
<reference evidence="2" key="1">
    <citation type="journal article" date="2020" name="Nat. Commun.">
        <title>Genome sequence of the cluster root forming white lupin.</title>
        <authorList>
            <person name="Hufnagel B."/>
            <person name="Marques A."/>
            <person name="Soriano A."/>
            <person name="Marques L."/>
            <person name="Divol F."/>
            <person name="Doumas P."/>
            <person name="Sallet E."/>
            <person name="Mancinotti D."/>
            <person name="Carrere S."/>
            <person name="Marande W."/>
            <person name="Arribat S."/>
            <person name="Keller J."/>
            <person name="Huneau C."/>
            <person name="Blein T."/>
            <person name="Aime D."/>
            <person name="Laguerre M."/>
            <person name="Taylor J."/>
            <person name="Schubert V."/>
            <person name="Nelson M."/>
            <person name="Geu-Flores F."/>
            <person name="Crespi M."/>
            <person name="Gallardo-Guerrero K."/>
            <person name="Delaux P.-M."/>
            <person name="Salse J."/>
            <person name="Berges H."/>
            <person name="Guyot R."/>
            <person name="Gouzy J."/>
            <person name="Peret B."/>
        </authorList>
    </citation>
    <scope>NUCLEOTIDE SEQUENCE [LARGE SCALE GENOMIC DNA]</scope>
    <source>
        <strain evidence="2">cv. Amiga</strain>
    </source>
</reference>
<name>A0A6A4NXC9_LUPAL</name>
<evidence type="ECO:0000313" key="1">
    <source>
        <dbReference type="EMBL" id="KAE9594935.1"/>
    </source>
</evidence>
<evidence type="ECO:0000313" key="2">
    <source>
        <dbReference type="Proteomes" id="UP000447434"/>
    </source>
</evidence>
<sequence>MDKRVKISSLFEIRWYKRPIYYLFYYLNIMILHKSKKYITEIRKTNVVTYLKYRKNSTSLEYRKHNRNAISQVASS</sequence>
<dbReference type="EMBL" id="WOCE01000018">
    <property type="protein sequence ID" value="KAE9594935.1"/>
    <property type="molecule type" value="Genomic_DNA"/>
</dbReference>
<gene>
    <name evidence="1" type="ORF">Lalb_Chr18g0059071</name>
</gene>
<proteinExistence type="predicted"/>
<dbReference type="Proteomes" id="UP000447434">
    <property type="component" value="Chromosome 18"/>
</dbReference>
<protein>
    <submittedName>
        <fullName evidence="1">Uncharacterized protein</fullName>
    </submittedName>
</protein>
<accession>A0A6A4NXC9</accession>
<dbReference type="AlphaFoldDB" id="A0A6A4NXC9"/>